<reference evidence="1 2" key="1">
    <citation type="submission" date="2019-03" db="EMBL/GenBank/DDBJ databases">
        <title>Subsurface microbial communities from deep shales in Ohio and West Virginia, USA.</title>
        <authorList>
            <person name="Wrighton K."/>
        </authorList>
    </citation>
    <scope>NUCLEOTIDE SEQUENCE [LARGE SCALE GENOMIC DNA]</scope>
    <source>
        <strain evidence="1 2">MA284_T2</strain>
    </source>
</reference>
<dbReference type="Proteomes" id="UP000295064">
    <property type="component" value="Unassembled WGS sequence"/>
</dbReference>
<sequence>MIKEFTNKLVKMEETAFDLMLNKKENNKKTDSYIDYFG</sequence>
<dbReference type="EMBL" id="SNWX01000036">
    <property type="protein sequence ID" value="TDO73743.1"/>
    <property type="molecule type" value="Genomic_DNA"/>
</dbReference>
<name>A0A4R6LCQ6_9FIRM</name>
<organism evidence="1 2">
    <name type="scientific">Halanaerobium saccharolyticum</name>
    <dbReference type="NCBI Taxonomy" id="43595"/>
    <lineage>
        <taxon>Bacteria</taxon>
        <taxon>Bacillati</taxon>
        <taxon>Bacillota</taxon>
        <taxon>Clostridia</taxon>
        <taxon>Halanaerobiales</taxon>
        <taxon>Halanaerobiaceae</taxon>
        <taxon>Halanaerobium</taxon>
    </lineage>
</organism>
<proteinExistence type="predicted"/>
<accession>A0A4R6LCQ6</accession>
<evidence type="ECO:0000313" key="2">
    <source>
        <dbReference type="Proteomes" id="UP000295064"/>
    </source>
</evidence>
<comment type="caution">
    <text evidence="1">The sequence shown here is derived from an EMBL/GenBank/DDBJ whole genome shotgun (WGS) entry which is preliminary data.</text>
</comment>
<dbReference type="AlphaFoldDB" id="A0A4R6LCQ6"/>
<evidence type="ECO:0000313" key="1">
    <source>
        <dbReference type="EMBL" id="TDO73743.1"/>
    </source>
</evidence>
<protein>
    <submittedName>
        <fullName evidence="1">Uncharacterized protein</fullName>
    </submittedName>
</protein>
<gene>
    <name evidence="1" type="ORF">DFR79_13626</name>
</gene>